<dbReference type="GO" id="GO:0019171">
    <property type="term" value="F:(3R)-hydroxyacyl-[acyl-carrier-protein] dehydratase activity"/>
    <property type="evidence" value="ECO:0007669"/>
    <property type="project" value="TreeGrafter"/>
</dbReference>
<reference evidence="2" key="1">
    <citation type="submission" date="2022-10" db="EMBL/GenBank/DDBJ databases">
        <title>Culturing micro-colonial fungi from biological soil crusts in the Mojave desert and describing Neophaeococcomyces mojavensis, and introducing the new genera and species Taxawa tesnikishii.</title>
        <authorList>
            <person name="Kurbessoian T."/>
            <person name="Stajich J.E."/>
        </authorList>
    </citation>
    <scope>NUCLEOTIDE SEQUENCE</scope>
    <source>
        <strain evidence="2">TK_41</strain>
    </source>
</reference>
<gene>
    <name evidence="2" type="ORF">H2200_002946</name>
</gene>
<proteinExistence type="predicted"/>
<comment type="caution">
    <text evidence="2">The sequence shown here is derived from an EMBL/GenBank/DDBJ whole genome shotgun (WGS) entry which is preliminary data.</text>
</comment>
<dbReference type="Gene3D" id="3.10.129.10">
    <property type="entry name" value="Hotdog Thioesterase"/>
    <property type="match status" value="1"/>
</dbReference>
<name>A0AA38XGF3_9EURO</name>
<dbReference type="AlphaFoldDB" id="A0AA38XGF3"/>
<dbReference type="InterPro" id="IPR052741">
    <property type="entry name" value="Mitochondrial_HTD2"/>
</dbReference>
<dbReference type="GO" id="GO:0005739">
    <property type="term" value="C:mitochondrion"/>
    <property type="evidence" value="ECO:0007669"/>
    <property type="project" value="TreeGrafter"/>
</dbReference>
<keyword evidence="3" id="KW-1185">Reference proteome</keyword>
<dbReference type="SUPFAM" id="SSF54637">
    <property type="entry name" value="Thioesterase/thiol ester dehydrase-isomerase"/>
    <property type="match status" value="1"/>
</dbReference>
<organism evidence="2 3">
    <name type="scientific">Cladophialophora chaetospira</name>
    <dbReference type="NCBI Taxonomy" id="386627"/>
    <lineage>
        <taxon>Eukaryota</taxon>
        <taxon>Fungi</taxon>
        <taxon>Dikarya</taxon>
        <taxon>Ascomycota</taxon>
        <taxon>Pezizomycotina</taxon>
        <taxon>Eurotiomycetes</taxon>
        <taxon>Chaetothyriomycetidae</taxon>
        <taxon>Chaetothyriales</taxon>
        <taxon>Herpotrichiellaceae</taxon>
        <taxon>Cladophialophora</taxon>
    </lineage>
</organism>
<sequence>MEQLERMKIRRLPTEEGAWDRENIKALRKSIRGHLSLPLFESSDPIPPGYSQVSFNALLHESALAQDGAEKRHAPNVDWKFRVWTGGELTFNHPKLFLNSANKPHHVAVKERITDARLIGALDDKNARVLVTLTKVLFLSDRSPEGRPVYTDLGRLSVRKTRNTEMVKEEKHLCFWREIPSSLRESSARRLPFPSNPDYFQTMVPSPTLLFRFSSLTRNAHAIHLDGDYTQKVYGLPKLIVHGPLTSVLMLDVLGEALAIQSTKEPLPFAVRQFNYKNLLPLFVNEQITIACRKMRKLPPQEGKYKAVDGIWWEQWEVWIQRGEGDEATLAVRGTALVSPVRKSGSRGINEDFVEQVKPADEELSNPSRTA</sequence>
<feature type="region of interest" description="Disordered" evidence="1">
    <location>
        <begin position="350"/>
        <end position="371"/>
    </location>
</feature>
<evidence type="ECO:0008006" key="4">
    <source>
        <dbReference type="Google" id="ProtNLM"/>
    </source>
</evidence>
<protein>
    <recommendedName>
        <fullName evidence="4">Hydroxyacyl-thioester dehydratase type 2, mitochondrial</fullName>
    </recommendedName>
</protein>
<dbReference type="EMBL" id="JAPDRK010000004">
    <property type="protein sequence ID" value="KAJ9613005.1"/>
    <property type="molecule type" value="Genomic_DNA"/>
</dbReference>
<evidence type="ECO:0000313" key="2">
    <source>
        <dbReference type="EMBL" id="KAJ9613005.1"/>
    </source>
</evidence>
<dbReference type="PANTHER" id="PTHR28152">
    <property type="entry name" value="HYDROXYACYL-THIOESTER DEHYDRATASE TYPE 2, MITOCHONDRIAL"/>
    <property type="match status" value="1"/>
</dbReference>
<accession>A0AA38XGF3</accession>
<dbReference type="PANTHER" id="PTHR28152:SF1">
    <property type="entry name" value="HYDROXYACYL-THIOESTER DEHYDRATASE TYPE 2, MITOCHONDRIAL"/>
    <property type="match status" value="1"/>
</dbReference>
<dbReference type="InterPro" id="IPR029069">
    <property type="entry name" value="HotDog_dom_sf"/>
</dbReference>
<evidence type="ECO:0000313" key="3">
    <source>
        <dbReference type="Proteomes" id="UP001172673"/>
    </source>
</evidence>
<evidence type="ECO:0000256" key="1">
    <source>
        <dbReference type="SAM" id="MobiDB-lite"/>
    </source>
</evidence>
<dbReference type="Proteomes" id="UP001172673">
    <property type="component" value="Unassembled WGS sequence"/>
</dbReference>